<accession>A0A1G4BM33</accession>
<comment type="caution">
    <text evidence="1">The sequence shown here is derived from an EMBL/GenBank/DDBJ whole genome shotgun (WGS) entry which is preliminary data.</text>
</comment>
<dbReference type="AlphaFoldDB" id="A0A1G4BM33"/>
<dbReference type="EMBL" id="MJBS01000012">
    <property type="protein sequence ID" value="OHF02501.1"/>
    <property type="molecule type" value="Genomic_DNA"/>
</dbReference>
<protein>
    <submittedName>
        <fullName evidence="1">Uncharacterized protein</fullName>
    </submittedName>
</protein>
<sequence>MRILGLLASQSVLPTRGEMPLFPAAPDHGTARHKSFDFMLHKVYETKGACVHERVHACNSNQTFC</sequence>
<dbReference type="Proteomes" id="UP000176998">
    <property type="component" value="Unassembled WGS sequence"/>
</dbReference>
<evidence type="ECO:0000313" key="2">
    <source>
        <dbReference type="Proteomes" id="UP000176998"/>
    </source>
</evidence>
<dbReference type="RefSeq" id="XP_022479641.1">
    <property type="nucleotide sequence ID" value="XM_022613847.1"/>
</dbReference>
<dbReference type="GeneID" id="34555357"/>
<evidence type="ECO:0000313" key="1">
    <source>
        <dbReference type="EMBL" id="OHF02501.1"/>
    </source>
</evidence>
<keyword evidence="2" id="KW-1185">Reference proteome</keyword>
<organism evidence="1 2">
    <name type="scientific">Colletotrichum orchidophilum</name>
    <dbReference type="NCBI Taxonomy" id="1209926"/>
    <lineage>
        <taxon>Eukaryota</taxon>
        <taxon>Fungi</taxon>
        <taxon>Dikarya</taxon>
        <taxon>Ascomycota</taxon>
        <taxon>Pezizomycotina</taxon>
        <taxon>Sordariomycetes</taxon>
        <taxon>Hypocreomycetidae</taxon>
        <taxon>Glomerellales</taxon>
        <taxon>Glomerellaceae</taxon>
        <taxon>Colletotrichum</taxon>
    </lineage>
</organism>
<proteinExistence type="predicted"/>
<gene>
    <name evidence="1" type="ORF">CORC01_02196</name>
</gene>
<name>A0A1G4BM33_9PEZI</name>
<reference evidence="1 2" key="1">
    <citation type="submission" date="2016-09" db="EMBL/GenBank/DDBJ databases">
        <authorList>
            <person name="Capua I."/>
            <person name="De Benedictis P."/>
            <person name="Joannis T."/>
            <person name="Lombin L.H."/>
            <person name="Cattoli G."/>
        </authorList>
    </citation>
    <scope>NUCLEOTIDE SEQUENCE [LARGE SCALE GENOMIC DNA]</scope>
    <source>
        <strain evidence="1 2">IMI 309357</strain>
    </source>
</reference>